<organism evidence="4">
    <name type="scientific">uncultured Thermoanaerobacter sp</name>
    <dbReference type="NCBI Taxonomy" id="242695"/>
    <lineage>
        <taxon>Bacteria</taxon>
        <taxon>Bacillati</taxon>
        <taxon>Bacillota</taxon>
        <taxon>Clostridia</taxon>
        <taxon>Thermoanaerobacterales</taxon>
        <taxon>Thermoanaerobacteraceae</taxon>
        <taxon>Thermoanaerobacter</taxon>
        <taxon>environmental samples</taxon>
    </lineage>
</organism>
<protein>
    <submittedName>
        <fullName evidence="4">Glyco_hydro_3_C</fullName>
    </submittedName>
</protein>
<proteinExistence type="inferred from homology"/>
<sequence>METILESIRLGNVFGQPVPAGVGEFEVVEEFIAINSFRKVLEEKLGAERVTYARGCGILDPSTEGIAEAVAAARQAEVALLFVGDRAGLTDPCTSGEARDRATLGLPGVQEELIRAVLATGTPTVVVLIVGASGGDSRDCRGG</sequence>
<dbReference type="SUPFAM" id="SSF52279">
    <property type="entry name" value="Beta-D-glucan exohydrolase, C-terminal domain"/>
    <property type="match status" value="1"/>
</dbReference>
<dbReference type="EMBL" id="KF117602">
    <property type="protein sequence ID" value="AIA84859.1"/>
    <property type="molecule type" value="Genomic_DNA"/>
</dbReference>
<dbReference type="GO" id="GO:0009044">
    <property type="term" value="F:xylan 1,4-beta-xylosidase activity"/>
    <property type="evidence" value="ECO:0007669"/>
    <property type="project" value="InterPro"/>
</dbReference>
<comment type="similarity">
    <text evidence="1">Belongs to the glycosyl hydrolase 3 family.</text>
</comment>
<accession>A0A060BPM8</accession>
<evidence type="ECO:0000256" key="2">
    <source>
        <dbReference type="ARBA" id="ARBA00022801"/>
    </source>
</evidence>
<dbReference type="Pfam" id="PF01915">
    <property type="entry name" value="Glyco_hydro_3_C"/>
    <property type="match status" value="1"/>
</dbReference>
<dbReference type="GO" id="GO:0046556">
    <property type="term" value="F:alpha-L-arabinofuranosidase activity"/>
    <property type="evidence" value="ECO:0007669"/>
    <property type="project" value="TreeGrafter"/>
</dbReference>
<dbReference type="InterPro" id="IPR036881">
    <property type="entry name" value="Glyco_hydro_3_C_sf"/>
</dbReference>
<reference evidence="4" key="1">
    <citation type="journal article" date="2013" name="Environ. Microbiol.">
        <title>Seasonally variable intestinal metagenomes of the red palm weevil (Rhynchophorus ferrugineus).</title>
        <authorList>
            <person name="Jia S."/>
            <person name="Zhang X."/>
            <person name="Zhang G."/>
            <person name="Yin A."/>
            <person name="Zhang S."/>
            <person name="Li F."/>
            <person name="Wang L."/>
            <person name="Zhao D."/>
            <person name="Yun Q."/>
            <person name="Tala"/>
            <person name="Wang J."/>
            <person name="Sun G."/>
            <person name="Baabdullah M."/>
            <person name="Yu X."/>
            <person name="Hu S."/>
            <person name="Al-Mssallem I.S."/>
            <person name="Yu J."/>
        </authorList>
    </citation>
    <scope>NUCLEOTIDE SEQUENCE</scope>
</reference>
<feature type="domain" description="Glycoside hydrolase family 3 C-terminal" evidence="3">
    <location>
        <begin position="41"/>
        <end position="131"/>
    </location>
</feature>
<keyword evidence="2" id="KW-0378">Hydrolase</keyword>
<feature type="non-terminal residue" evidence="4">
    <location>
        <position position="143"/>
    </location>
</feature>
<evidence type="ECO:0000259" key="3">
    <source>
        <dbReference type="Pfam" id="PF01915"/>
    </source>
</evidence>
<dbReference type="GO" id="GO:0045493">
    <property type="term" value="P:xylan catabolic process"/>
    <property type="evidence" value="ECO:0007669"/>
    <property type="project" value="InterPro"/>
</dbReference>
<evidence type="ECO:0000313" key="4">
    <source>
        <dbReference type="EMBL" id="AIA84859.1"/>
    </source>
</evidence>
<name>A0A060BPM8_9THEO</name>
<dbReference type="GO" id="GO:0031222">
    <property type="term" value="P:arabinan catabolic process"/>
    <property type="evidence" value="ECO:0007669"/>
    <property type="project" value="TreeGrafter"/>
</dbReference>
<dbReference type="AlphaFoldDB" id="A0A060BPM8"/>
<dbReference type="InterPro" id="IPR002772">
    <property type="entry name" value="Glyco_hydro_3_C"/>
</dbReference>
<dbReference type="Gene3D" id="3.40.50.1700">
    <property type="entry name" value="Glycoside hydrolase family 3 C-terminal domain"/>
    <property type="match status" value="1"/>
</dbReference>
<dbReference type="PANTHER" id="PTHR42721">
    <property type="entry name" value="SUGAR HYDROLASE-RELATED"/>
    <property type="match status" value="1"/>
</dbReference>
<dbReference type="PANTHER" id="PTHR42721:SF3">
    <property type="entry name" value="BETA-D-XYLOSIDASE 5-RELATED"/>
    <property type="match status" value="1"/>
</dbReference>
<evidence type="ECO:0000256" key="1">
    <source>
        <dbReference type="ARBA" id="ARBA00005336"/>
    </source>
</evidence>
<dbReference type="InterPro" id="IPR044993">
    <property type="entry name" value="BXL"/>
</dbReference>